<dbReference type="PANTHER" id="PTHR42648">
    <property type="entry name" value="TRANSPOSASE, PUTATIVE-RELATED"/>
    <property type="match status" value="1"/>
</dbReference>
<dbReference type="GO" id="GO:0046872">
    <property type="term" value="F:metal ion binding"/>
    <property type="evidence" value="ECO:0007669"/>
    <property type="project" value="UniProtKB-KW"/>
</dbReference>
<dbReference type="Proteomes" id="UP000321947">
    <property type="component" value="Unassembled WGS sequence"/>
</dbReference>
<gene>
    <name evidence="6" type="ORF">E5676_scaffold602G00160</name>
    <name evidence="5" type="ORF">E6C27_scaffold21G005050</name>
</gene>
<evidence type="ECO:0000313" key="7">
    <source>
        <dbReference type="Proteomes" id="UP000321393"/>
    </source>
</evidence>
<keyword evidence="2" id="KW-0378">Hydrolase</keyword>
<evidence type="ECO:0000256" key="3">
    <source>
        <dbReference type="SAM" id="MobiDB-lite"/>
    </source>
</evidence>
<dbReference type="CDD" id="cd09272">
    <property type="entry name" value="RNase_HI_RT_Ty1"/>
    <property type="match status" value="1"/>
</dbReference>
<proteinExistence type="predicted"/>
<dbReference type="PANTHER" id="PTHR42648:SF22">
    <property type="entry name" value="REVERSE TRANSCRIPTASE TY1_COPIA-TYPE DOMAIN-CONTAINING PROTEIN"/>
    <property type="match status" value="1"/>
</dbReference>
<sequence>MDLCKETVWDTPNDSTQYAKLEKVDREYDFLAEFNPKFDTVCGRILEQRPLPSIMEVCFEVYLEEDRTNAMGGMTTPTIDSAAFSTRSSNHDNDKNNGKSSPVCKHCKKKWHTKDEYWKLHGRPQGGKKQSSNEKQNAGRASTSQSTDPTASQTKTPTLDAIAQSGMPQSLGLIRVDGKNPWILDSGAINHLTDSSKHFMSYAPCAVYFQDMSLGRTIGTVRHSRGLYILDDDTSCNSLSKVSFPSQPYKPTQSFTLIHSEVWGPSKVTTSLGKRWFVIFINHHTRITWVYLITDKSENLSEFLSSKGIVHKTSCAYTPQQNGVVERKNPHLVEVARSLMPSTFLLSYLWGDAILTIAHLINRMAFRILHLQTPLDCLKESFPSTRLVSEVPLRVFRRNLRKEVGSPTSQPPTPVQDLEPPPKGHTRKLDEYDPSLDIPIALRKGCKWVFSLKYKTDGTLDRYKARLVAKGFTQIYGIDYSETFSTVAKLNTVRVLLSVTVNKDWLLYQLDVKNAFLNGDLVEEVYMSPRQDLKTNLVSSQGHSDHTLFIKVSKTWKIAILIVYVDEIVLTGDDQTKISQLKQRNGDEFEIKDFENLKYLLGMEVTRSKEGISVSHRKYTLDLLIETGMVGCRPADTPIEFNCKLGNSDDQVPVDKERYQSLVAPYEKHMEAVNRIQKYLKNTPGKRKSTSGYCTFVWSNLVTWRSKEHSDVARSSVEAKYKAMSLGICEEIWLQKVLSDLHQVADVLTKGLLIPHFDLCISNLGLIDIYVPT</sequence>
<feature type="compositionally biased region" description="Polar residues" evidence="3">
    <location>
        <begin position="128"/>
        <end position="155"/>
    </location>
</feature>
<feature type="compositionally biased region" description="Pro residues" evidence="3">
    <location>
        <begin position="409"/>
        <end position="423"/>
    </location>
</feature>
<dbReference type="InterPro" id="IPR012337">
    <property type="entry name" value="RNaseH-like_sf"/>
</dbReference>
<dbReference type="InterPro" id="IPR013103">
    <property type="entry name" value="RVT_2"/>
</dbReference>
<dbReference type="SUPFAM" id="SSF53098">
    <property type="entry name" value="Ribonuclease H-like"/>
    <property type="match status" value="1"/>
</dbReference>
<accession>A0A5D3BM12</accession>
<protein>
    <recommendedName>
        <fullName evidence="4">Integrase catalytic domain-containing protein</fullName>
    </recommendedName>
</protein>
<dbReference type="EMBL" id="SSTD01016371">
    <property type="protein sequence ID" value="TYK00861.1"/>
    <property type="molecule type" value="Genomic_DNA"/>
</dbReference>
<organism evidence="6 8">
    <name type="scientific">Cucumis melo var. makuwa</name>
    <name type="common">Oriental melon</name>
    <dbReference type="NCBI Taxonomy" id="1194695"/>
    <lineage>
        <taxon>Eukaryota</taxon>
        <taxon>Viridiplantae</taxon>
        <taxon>Streptophyta</taxon>
        <taxon>Embryophyta</taxon>
        <taxon>Tracheophyta</taxon>
        <taxon>Spermatophyta</taxon>
        <taxon>Magnoliopsida</taxon>
        <taxon>eudicotyledons</taxon>
        <taxon>Gunneridae</taxon>
        <taxon>Pentapetalae</taxon>
        <taxon>rosids</taxon>
        <taxon>fabids</taxon>
        <taxon>Cucurbitales</taxon>
        <taxon>Cucurbitaceae</taxon>
        <taxon>Benincaseae</taxon>
        <taxon>Cucumis</taxon>
    </lineage>
</organism>
<feature type="compositionally biased region" description="Polar residues" evidence="3">
    <location>
        <begin position="75"/>
        <end position="88"/>
    </location>
</feature>
<dbReference type="GO" id="GO:0003676">
    <property type="term" value="F:nucleic acid binding"/>
    <property type="evidence" value="ECO:0007669"/>
    <property type="project" value="InterPro"/>
</dbReference>
<feature type="domain" description="Integrase catalytic" evidence="4">
    <location>
        <begin position="200"/>
        <end position="382"/>
    </location>
</feature>
<dbReference type="InterPro" id="IPR043502">
    <property type="entry name" value="DNA/RNA_pol_sf"/>
</dbReference>
<dbReference type="GO" id="GO:0016787">
    <property type="term" value="F:hydrolase activity"/>
    <property type="evidence" value="ECO:0007669"/>
    <property type="project" value="UniProtKB-KW"/>
</dbReference>
<reference evidence="7 8" key="1">
    <citation type="submission" date="2019-08" db="EMBL/GenBank/DDBJ databases">
        <title>Draft genome sequences of two oriental melons (Cucumis melo L. var makuwa).</title>
        <authorList>
            <person name="Kwon S.-Y."/>
        </authorList>
    </citation>
    <scope>NUCLEOTIDE SEQUENCE [LARGE SCALE GENOMIC DNA]</scope>
    <source>
        <strain evidence="8">cv. Chang Bougi</strain>
        <strain evidence="7">cv. SW 3</strain>
        <tissue evidence="6">Leaf</tissue>
    </source>
</reference>
<dbReference type="OrthoDB" id="1750639at2759"/>
<evidence type="ECO:0000256" key="2">
    <source>
        <dbReference type="ARBA" id="ARBA00022801"/>
    </source>
</evidence>
<comment type="caution">
    <text evidence="6">The sequence shown here is derived from an EMBL/GenBank/DDBJ whole genome shotgun (WGS) entry which is preliminary data.</text>
</comment>
<evidence type="ECO:0000313" key="5">
    <source>
        <dbReference type="EMBL" id="KAA0066423.1"/>
    </source>
</evidence>
<dbReference type="SUPFAM" id="SSF56672">
    <property type="entry name" value="DNA/RNA polymerases"/>
    <property type="match status" value="1"/>
</dbReference>
<keyword evidence="1" id="KW-0479">Metal-binding</keyword>
<dbReference type="Proteomes" id="UP000321393">
    <property type="component" value="Unassembled WGS sequence"/>
</dbReference>
<dbReference type="AlphaFoldDB" id="A0A5D3BM12"/>
<feature type="region of interest" description="Disordered" evidence="3">
    <location>
        <begin position="72"/>
        <end position="105"/>
    </location>
</feature>
<name>A0A5D3BM12_CUCMM</name>
<evidence type="ECO:0000259" key="4">
    <source>
        <dbReference type="PROSITE" id="PS50994"/>
    </source>
</evidence>
<evidence type="ECO:0000313" key="6">
    <source>
        <dbReference type="EMBL" id="TYK00861.1"/>
    </source>
</evidence>
<dbReference type="PROSITE" id="PS50994">
    <property type="entry name" value="INTEGRASE"/>
    <property type="match status" value="1"/>
</dbReference>
<feature type="region of interest" description="Disordered" evidence="3">
    <location>
        <begin position="402"/>
        <end position="431"/>
    </location>
</feature>
<dbReference type="InterPro" id="IPR036397">
    <property type="entry name" value="RNaseH_sf"/>
</dbReference>
<dbReference type="EMBL" id="SSTE01000903">
    <property type="protein sequence ID" value="KAA0066423.1"/>
    <property type="molecule type" value="Genomic_DNA"/>
</dbReference>
<evidence type="ECO:0000256" key="1">
    <source>
        <dbReference type="ARBA" id="ARBA00022723"/>
    </source>
</evidence>
<dbReference type="Pfam" id="PF07727">
    <property type="entry name" value="RVT_2"/>
    <property type="match status" value="2"/>
</dbReference>
<evidence type="ECO:0000313" key="8">
    <source>
        <dbReference type="Proteomes" id="UP000321947"/>
    </source>
</evidence>
<dbReference type="InterPro" id="IPR039537">
    <property type="entry name" value="Retrotran_Ty1/copia-like"/>
</dbReference>
<dbReference type="InterPro" id="IPR001584">
    <property type="entry name" value="Integrase_cat-core"/>
</dbReference>
<dbReference type="GO" id="GO:0015074">
    <property type="term" value="P:DNA integration"/>
    <property type="evidence" value="ECO:0007669"/>
    <property type="project" value="InterPro"/>
</dbReference>
<dbReference type="Gene3D" id="3.30.420.10">
    <property type="entry name" value="Ribonuclease H-like superfamily/Ribonuclease H"/>
    <property type="match status" value="2"/>
</dbReference>
<feature type="region of interest" description="Disordered" evidence="3">
    <location>
        <begin position="120"/>
        <end position="155"/>
    </location>
</feature>